<dbReference type="InterPro" id="IPR018683">
    <property type="entry name" value="DUF2169"/>
</dbReference>
<name>A0ABX0NDK4_9BURK</name>
<evidence type="ECO:0000313" key="3">
    <source>
        <dbReference type="Proteomes" id="UP000621455"/>
    </source>
</evidence>
<dbReference type="RefSeq" id="WP_167093308.1">
    <property type="nucleotide sequence ID" value="NZ_WHJG01000055.1"/>
</dbReference>
<sequence length="363" mass="40283">MEIIVGSKYLAVEINCALDVKGREHLVVIAKSTWQIPGTGQRPKPLPPQPIEQSDIFAGDPENSPMLYGSDMARFKPRCDVIFNASAHSPDGLPAREIDVAWQVGPLRKGLKAHGPRHWKKRLGMVSLSSAEPVTSTPLHFGFALGGSRQYKKAFSRADAMLTESHPANPAGIGWYGSRATDEIDGAPAPSLEALDDPVRKPHGNQAPIAFSAIARHWLPRPRYGGTYDEHWEEEVFPFLPDDFDEQFHQCAPVDQQMPYPVGGEAIVLRNMMAGRPDVRFKLPKLDAVKVQILRHDYSADTPEAVADTLYFEPDQMRFSVVWRTCVPINRRVQEFKTIAVGPVNTEWWHQKTSGNGGCGNCG</sequence>
<keyword evidence="3" id="KW-1185">Reference proteome</keyword>
<dbReference type="Pfam" id="PF09937">
    <property type="entry name" value="DUF2169"/>
    <property type="match status" value="1"/>
</dbReference>
<accession>A0ABX0NDK4</accession>
<proteinExistence type="predicted"/>
<reference evidence="2 3" key="1">
    <citation type="submission" date="2019-10" db="EMBL/GenBank/DDBJ databases">
        <title>Taxonomy of Antarctic Massilia spp.: description of Massilia rubra sp. nov., Massilia aquatica sp. nov., Massilia mucilaginosa sp. nov., Massilia frigida sp. nov. isolated from streams, lakes and regoliths.</title>
        <authorList>
            <person name="Holochova P."/>
            <person name="Sedlacek I."/>
            <person name="Kralova S."/>
            <person name="Maslanova I."/>
            <person name="Busse H.-J."/>
            <person name="Stankova E."/>
            <person name="Vrbovska V."/>
            <person name="Kovarovic V."/>
            <person name="Bartak M."/>
            <person name="Svec P."/>
            <person name="Pantucek R."/>
        </authorList>
    </citation>
    <scope>NUCLEOTIDE SEQUENCE [LARGE SCALE GENOMIC DNA]</scope>
    <source>
        <strain evidence="2 3">CCM 8695</strain>
    </source>
</reference>
<comment type="caution">
    <text evidence="2">The sequence shown here is derived from an EMBL/GenBank/DDBJ whole genome shotgun (WGS) entry which is preliminary data.</text>
</comment>
<protein>
    <submittedName>
        <fullName evidence="2">DUF2169 domain-containing protein</fullName>
    </submittedName>
</protein>
<dbReference type="EMBL" id="WHJG01000055">
    <property type="protein sequence ID" value="NHZ83535.1"/>
    <property type="molecule type" value="Genomic_DNA"/>
</dbReference>
<evidence type="ECO:0000259" key="1">
    <source>
        <dbReference type="Pfam" id="PF09937"/>
    </source>
</evidence>
<organism evidence="2 3">
    <name type="scientific">Massilia frigida</name>
    <dbReference type="NCBI Taxonomy" id="2609281"/>
    <lineage>
        <taxon>Bacteria</taxon>
        <taxon>Pseudomonadati</taxon>
        <taxon>Pseudomonadota</taxon>
        <taxon>Betaproteobacteria</taxon>
        <taxon>Burkholderiales</taxon>
        <taxon>Oxalobacteraceae</taxon>
        <taxon>Telluria group</taxon>
        <taxon>Massilia</taxon>
    </lineage>
</organism>
<evidence type="ECO:0000313" key="2">
    <source>
        <dbReference type="EMBL" id="NHZ83535.1"/>
    </source>
</evidence>
<dbReference type="Proteomes" id="UP000621455">
    <property type="component" value="Unassembled WGS sequence"/>
</dbReference>
<feature type="domain" description="DUF2169" evidence="1">
    <location>
        <begin position="22"/>
        <end position="324"/>
    </location>
</feature>
<gene>
    <name evidence="2" type="ORF">F2P44_30345</name>
</gene>